<dbReference type="InterPro" id="IPR016174">
    <property type="entry name" value="Di-haem_cyt_TM"/>
</dbReference>
<evidence type="ECO:0000256" key="5">
    <source>
        <dbReference type="ARBA" id="ARBA00023136"/>
    </source>
</evidence>
<organism evidence="9 10">
    <name type="scientific">Ralstonia solanacearum (strain UW551)</name>
    <dbReference type="NCBI Taxonomy" id="342110"/>
    <lineage>
        <taxon>Bacteria</taxon>
        <taxon>Pseudomonadati</taxon>
        <taxon>Pseudomonadota</taxon>
        <taxon>Betaproteobacteria</taxon>
        <taxon>Burkholderiales</taxon>
        <taxon>Burkholderiaceae</taxon>
        <taxon>Ralstonia</taxon>
        <taxon>Ralstonia solanacearum species complex</taxon>
    </lineage>
</organism>
<dbReference type="GO" id="GO:0005886">
    <property type="term" value="C:plasma membrane"/>
    <property type="evidence" value="ECO:0007669"/>
    <property type="project" value="UniProtKB-SubCell"/>
</dbReference>
<feature type="compositionally biased region" description="Gly residues" evidence="6">
    <location>
        <begin position="1"/>
        <end position="12"/>
    </location>
</feature>
<feature type="region of interest" description="Disordered" evidence="6">
    <location>
        <begin position="1"/>
        <end position="57"/>
    </location>
</feature>
<feature type="transmembrane region" description="Helical" evidence="7">
    <location>
        <begin position="206"/>
        <end position="226"/>
    </location>
</feature>
<evidence type="ECO:0000256" key="2">
    <source>
        <dbReference type="ARBA" id="ARBA00022475"/>
    </source>
</evidence>
<evidence type="ECO:0000256" key="1">
    <source>
        <dbReference type="ARBA" id="ARBA00004651"/>
    </source>
</evidence>
<keyword evidence="2" id="KW-1003">Cell membrane</keyword>
<gene>
    <name evidence="9" type="ORF">RRSL_00975</name>
</gene>
<dbReference type="AlphaFoldDB" id="A0AB33VB80"/>
<evidence type="ECO:0000313" key="9">
    <source>
        <dbReference type="EMBL" id="EAP71321.1"/>
    </source>
</evidence>
<evidence type="ECO:0000256" key="6">
    <source>
        <dbReference type="SAM" id="MobiDB-lite"/>
    </source>
</evidence>
<dbReference type="InterPro" id="IPR011577">
    <property type="entry name" value="Cyt_b561_bac/Ni-Hgenase"/>
</dbReference>
<evidence type="ECO:0000313" key="10">
    <source>
        <dbReference type="Proteomes" id="UP000005933"/>
    </source>
</evidence>
<evidence type="ECO:0000259" key="8">
    <source>
        <dbReference type="Pfam" id="PF01292"/>
    </source>
</evidence>
<evidence type="ECO:0000256" key="4">
    <source>
        <dbReference type="ARBA" id="ARBA00022989"/>
    </source>
</evidence>
<comment type="caution">
    <text evidence="9">The sequence shown here is derived from an EMBL/GenBank/DDBJ whole genome shotgun (WGS) entry which is preliminary data.</text>
</comment>
<dbReference type="SUPFAM" id="SSF81342">
    <property type="entry name" value="Transmembrane di-heme cytochromes"/>
    <property type="match status" value="1"/>
</dbReference>
<sequence>MDSRGRGPGQDQGPGLHHQEVQGGRPLLRDLRHQQGRQEGRDLLRHQDPGRREVRDREVNSALADTAAMTSPEASVLVWDRVVRCTHWGVAALVLWELYEDSGGPLHRGLGYAAVALVAVRLVWGWIGSEAARFRIWAPRPAEVVRYLQALCADKAPRHLSHNPAGAVAMLAMWTLILALGTTGWLSRLDAFWGEDWPKDLHGLLADALTVLIVIHVAAAIAMSVFHKDNLIRAMITGRKRRD</sequence>
<evidence type="ECO:0000256" key="7">
    <source>
        <dbReference type="SAM" id="Phobius"/>
    </source>
</evidence>
<comment type="subcellular location">
    <subcellularLocation>
        <location evidence="1">Cell membrane</location>
        <topology evidence="1">Multi-pass membrane protein</topology>
    </subcellularLocation>
</comment>
<accession>A0AB33VB80</accession>
<protein>
    <submittedName>
        <fullName evidence="9">Hydrogenase cytochrome B-type subunit homolog</fullName>
    </submittedName>
</protein>
<keyword evidence="3 7" id="KW-0812">Transmembrane</keyword>
<keyword evidence="4 7" id="KW-1133">Transmembrane helix</keyword>
<dbReference type="PANTHER" id="PTHR30485:SF2">
    <property type="entry name" value="BLL0597 PROTEIN"/>
    <property type="match status" value="1"/>
</dbReference>
<dbReference type="GO" id="GO:0022904">
    <property type="term" value="P:respiratory electron transport chain"/>
    <property type="evidence" value="ECO:0007669"/>
    <property type="project" value="InterPro"/>
</dbReference>
<dbReference type="Gene3D" id="1.20.950.20">
    <property type="entry name" value="Transmembrane di-heme cytochromes, Chain C"/>
    <property type="match status" value="1"/>
</dbReference>
<feature type="domain" description="Cytochrome b561 bacterial/Ni-hydrogenase" evidence="8">
    <location>
        <begin position="78"/>
        <end position="238"/>
    </location>
</feature>
<feature type="compositionally biased region" description="Basic and acidic residues" evidence="6">
    <location>
        <begin position="27"/>
        <end position="57"/>
    </location>
</feature>
<dbReference type="EMBL" id="AAKL01000057">
    <property type="protein sequence ID" value="EAP71321.1"/>
    <property type="molecule type" value="Genomic_DNA"/>
</dbReference>
<dbReference type="GO" id="GO:0020037">
    <property type="term" value="F:heme binding"/>
    <property type="evidence" value="ECO:0007669"/>
    <property type="project" value="TreeGrafter"/>
</dbReference>
<dbReference type="GO" id="GO:0009055">
    <property type="term" value="F:electron transfer activity"/>
    <property type="evidence" value="ECO:0007669"/>
    <property type="project" value="InterPro"/>
</dbReference>
<reference evidence="9 10" key="1">
    <citation type="journal article" date="2006" name="Mol. Plant Microbe Interact.">
        <title>Identification of open reading frames unique to a select agent: Ralstonia solanacearum race 3 biovar 2.</title>
        <authorList>
            <person name="Gabriel D.W."/>
            <person name="Allen C."/>
            <person name="Schell M."/>
            <person name="Denny T.P."/>
            <person name="Greenberg J.T."/>
            <person name="Duan Y.P."/>
            <person name="Flores-Cruz Z."/>
            <person name="Huang Q."/>
            <person name="Clifford J.M."/>
            <person name="Presting G."/>
            <person name="Gonzalez E.T."/>
            <person name="Reddy J."/>
            <person name="Elphinstone J."/>
            <person name="Swanson J."/>
            <person name="Yao J."/>
            <person name="Mulholland V."/>
            <person name="Liu L."/>
            <person name="Farmerie W."/>
            <person name="Patnaikuni M."/>
            <person name="Balogh B."/>
            <person name="Norman D."/>
            <person name="Alvarez A."/>
            <person name="Castillo J.A."/>
            <person name="Jones J."/>
            <person name="Saddler G."/>
            <person name="Walunas T."/>
            <person name="Zhukov A."/>
            <person name="Mikhailova N."/>
        </authorList>
    </citation>
    <scope>NUCLEOTIDE SEQUENCE [LARGE SCALE GENOMIC DNA]</scope>
    <source>
        <strain evidence="9 10">UW551</strain>
    </source>
</reference>
<evidence type="ECO:0000256" key="3">
    <source>
        <dbReference type="ARBA" id="ARBA00022692"/>
    </source>
</evidence>
<dbReference type="InterPro" id="IPR051542">
    <property type="entry name" value="Hydrogenase_cytochrome"/>
</dbReference>
<dbReference type="Pfam" id="PF01292">
    <property type="entry name" value="Ni_hydr_CYTB"/>
    <property type="match status" value="1"/>
</dbReference>
<keyword evidence="5 7" id="KW-0472">Membrane</keyword>
<dbReference type="Proteomes" id="UP000005933">
    <property type="component" value="Unassembled WGS sequence"/>
</dbReference>
<proteinExistence type="predicted"/>
<feature type="transmembrane region" description="Helical" evidence="7">
    <location>
        <begin position="165"/>
        <end position="186"/>
    </location>
</feature>
<name>A0AB33VB80_RALSU</name>
<dbReference type="PANTHER" id="PTHR30485">
    <property type="entry name" value="NI/FE-HYDROGENASE 1 B-TYPE CYTOCHROME SUBUNIT"/>
    <property type="match status" value="1"/>
</dbReference>